<dbReference type="RefSeq" id="WP_289162682.1">
    <property type="nucleotide sequence ID" value="NZ_JASZZN010000004.1"/>
</dbReference>
<sequence length="349" mass="38411">MNFRNDWFSRLTGFSERGPDEVRQRLTVRGEQLHSLENGRTFRCGRLDIISLAELRRLLANLSGPSDSSGSRLTCEEIVGDAQTLHADPSHSNAVFQVASQFNLLEMVSPAISPEAGVTIYQNDATQGPACAIACGAGTIFRNYFIELGSQIGQTDTVQVDCLSSIGTVLGNSGSRLWEMRNGYALPTRDGLVQINAKLEAMSDADLDDLRTKLKVGIQWNTEVTLANERSLAGDRQLVTQVYCSAMPVAYSGQSPTRWQPFASLVLDAAYEATFTAAVINHHQCGSPKLFLTLLGGGAFGNESRWITDAIERSCRRFARFPLDVKIVSFRRSNPEIRELVDRIESSQL</sequence>
<evidence type="ECO:0008006" key="3">
    <source>
        <dbReference type="Google" id="ProtNLM"/>
    </source>
</evidence>
<dbReference type="Proteomes" id="UP001239462">
    <property type="component" value="Unassembled WGS sequence"/>
</dbReference>
<dbReference type="PANTHER" id="PTHR35609">
    <property type="entry name" value="MACRO DOMAIN-CONTAINING PROTEIN"/>
    <property type="match status" value="1"/>
</dbReference>
<accession>A0ABT7PFW8</accession>
<comment type="caution">
    <text evidence="1">The sequence shown here is derived from an EMBL/GenBank/DDBJ whole genome shotgun (WGS) entry which is preliminary data.</text>
</comment>
<evidence type="ECO:0000313" key="2">
    <source>
        <dbReference type="Proteomes" id="UP001239462"/>
    </source>
</evidence>
<protein>
    <recommendedName>
        <fullName evidence="3">FAD-binding PCMH-type domain-containing protein</fullName>
    </recommendedName>
</protein>
<gene>
    <name evidence="1" type="ORF">QTN89_07145</name>
</gene>
<keyword evidence="2" id="KW-1185">Reference proteome</keyword>
<reference evidence="1 2" key="1">
    <citation type="submission" date="2023-06" db="EMBL/GenBank/DDBJ databases">
        <title>Roseiconus lacunae JC819 isolated from Gulf of Mannar region, Tamil Nadu.</title>
        <authorList>
            <person name="Pk S."/>
            <person name="Ch S."/>
            <person name="Ch V.R."/>
        </authorList>
    </citation>
    <scope>NUCLEOTIDE SEQUENCE [LARGE SCALE GENOMIC DNA]</scope>
    <source>
        <strain evidence="1 2">JC819</strain>
    </source>
</reference>
<name>A0ABT7PFW8_9BACT</name>
<organism evidence="1 2">
    <name type="scientific">Roseiconus lacunae</name>
    <dbReference type="NCBI Taxonomy" id="2605694"/>
    <lineage>
        <taxon>Bacteria</taxon>
        <taxon>Pseudomonadati</taxon>
        <taxon>Planctomycetota</taxon>
        <taxon>Planctomycetia</taxon>
        <taxon>Pirellulales</taxon>
        <taxon>Pirellulaceae</taxon>
        <taxon>Roseiconus</taxon>
    </lineage>
</organism>
<proteinExistence type="predicted"/>
<dbReference type="EMBL" id="JASZZN010000004">
    <property type="protein sequence ID" value="MDM4015199.1"/>
    <property type="molecule type" value="Genomic_DNA"/>
</dbReference>
<dbReference type="PANTHER" id="PTHR35609:SF1">
    <property type="entry name" value="MACRO DOMAIN-CONTAINING PROTEIN"/>
    <property type="match status" value="1"/>
</dbReference>
<evidence type="ECO:0000313" key="1">
    <source>
        <dbReference type="EMBL" id="MDM4015199.1"/>
    </source>
</evidence>